<dbReference type="InterPro" id="IPR000182">
    <property type="entry name" value="GNAT_dom"/>
</dbReference>
<dbReference type="Pfam" id="PF00583">
    <property type="entry name" value="Acetyltransf_1"/>
    <property type="match status" value="1"/>
</dbReference>
<reference evidence="5" key="1">
    <citation type="submission" date="2016-10" db="EMBL/GenBank/DDBJ databases">
        <authorList>
            <person name="Varghese N."/>
            <person name="Submissions S."/>
        </authorList>
    </citation>
    <scope>NUCLEOTIDE SEQUENCE [LARGE SCALE GENOMIC DNA]</scope>
    <source>
        <strain evidence="5">CGMCC 4.3504</strain>
    </source>
</reference>
<dbReference type="InterPro" id="IPR016181">
    <property type="entry name" value="Acyl_CoA_acyltransferase"/>
</dbReference>
<evidence type="ECO:0000259" key="3">
    <source>
        <dbReference type="PROSITE" id="PS51186"/>
    </source>
</evidence>
<keyword evidence="2" id="KW-0012">Acyltransferase</keyword>
<dbReference type="EMBL" id="FMZK01000001">
    <property type="protein sequence ID" value="SDC29679.1"/>
    <property type="molecule type" value="Genomic_DNA"/>
</dbReference>
<evidence type="ECO:0000313" key="4">
    <source>
        <dbReference type="EMBL" id="SDC29679.1"/>
    </source>
</evidence>
<dbReference type="Gene3D" id="3.40.630.30">
    <property type="match status" value="1"/>
</dbReference>
<dbReference type="InterPro" id="IPR050832">
    <property type="entry name" value="Bact_Acetyltransf"/>
</dbReference>
<protein>
    <submittedName>
        <fullName evidence="4">Protein N-acetyltransferase, RimJ/RimL family</fullName>
    </submittedName>
</protein>
<gene>
    <name evidence="4" type="ORF">SAMN05216505_1011107</name>
</gene>
<proteinExistence type="predicted"/>
<organism evidence="4 5">
    <name type="scientific">Streptomyces prasinopilosus</name>
    <dbReference type="NCBI Taxonomy" id="67344"/>
    <lineage>
        <taxon>Bacteria</taxon>
        <taxon>Bacillati</taxon>
        <taxon>Actinomycetota</taxon>
        <taxon>Actinomycetes</taxon>
        <taxon>Kitasatosporales</taxon>
        <taxon>Streptomycetaceae</taxon>
        <taxon>Streptomyces</taxon>
    </lineage>
</organism>
<dbReference type="CDD" id="cd04301">
    <property type="entry name" value="NAT_SF"/>
    <property type="match status" value="1"/>
</dbReference>
<dbReference type="Proteomes" id="UP000182100">
    <property type="component" value="Unassembled WGS sequence"/>
</dbReference>
<dbReference type="AlphaFoldDB" id="A0A1G6KF22"/>
<dbReference type="GO" id="GO:0016747">
    <property type="term" value="F:acyltransferase activity, transferring groups other than amino-acyl groups"/>
    <property type="evidence" value="ECO:0007669"/>
    <property type="project" value="InterPro"/>
</dbReference>
<keyword evidence="5" id="KW-1185">Reference proteome</keyword>
<feature type="domain" description="N-acetyltransferase" evidence="3">
    <location>
        <begin position="11"/>
        <end position="166"/>
    </location>
</feature>
<sequence>MTTTNRPAASPVIRPALAAETADLAALHLRARSTYYPDGIPEDGTDWPAVWREAVTRPDGRVLCAVRDGRLAGLASFRTPPDAPAGTVKLFQFHVDPGHWRTGTGTALHAACVARWRADGLRTAVLDVHTGNHRARAFYARLGWTPDPAHPPAPGDHHLSLRFAVPGE</sequence>
<keyword evidence="1 4" id="KW-0808">Transferase</keyword>
<evidence type="ECO:0000313" key="5">
    <source>
        <dbReference type="Proteomes" id="UP000182100"/>
    </source>
</evidence>
<name>A0A1G6KF22_9ACTN</name>
<dbReference type="PANTHER" id="PTHR43877">
    <property type="entry name" value="AMINOALKYLPHOSPHONATE N-ACETYLTRANSFERASE-RELATED-RELATED"/>
    <property type="match status" value="1"/>
</dbReference>
<evidence type="ECO:0000256" key="1">
    <source>
        <dbReference type="ARBA" id="ARBA00022679"/>
    </source>
</evidence>
<evidence type="ECO:0000256" key="2">
    <source>
        <dbReference type="ARBA" id="ARBA00023315"/>
    </source>
</evidence>
<dbReference type="SUPFAM" id="SSF55729">
    <property type="entry name" value="Acyl-CoA N-acyltransferases (Nat)"/>
    <property type="match status" value="1"/>
</dbReference>
<dbReference type="PANTHER" id="PTHR43877:SF1">
    <property type="entry name" value="ACETYLTRANSFERASE"/>
    <property type="match status" value="1"/>
</dbReference>
<dbReference type="STRING" id="67344.SAMN05216505_1011107"/>
<dbReference type="PROSITE" id="PS51186">
    <property type="entry name" value="GNAT"/>
    <property type="match status" value="1"/>
</dbReference>
<accession>A0A1G6KF22</accession>
<dbReference type="RefSeq" id="WP_176954888.1">
    <property type="nucleotide sequence ID" value="NZ_FMZK01000001.1"/>
</dbReference>